<feature type="transmembrane region" description="Helical" evidence="7">
    <location>
        <begin position="123"/>
        <end position="144"/>
    </location>
</feature>
<reference evidence="8 9" key="1">
    <citation type="submission" date="2018-11" db="EMBL/GenBank/DDBJ databases">
        <title>Genomes From Bacteria Associated with the Canine Oral Cavity: a Test Case for Automated Genome-Based Taxonomic Assignment.</title>
        <authorList>
            <person name="Coil D.A."/>
            <person name="Jospin G."/>
            <person name="Darling A.E."/>
            <person name="Wallis C."/>
            <person name="Davis I.J."/>
            <person name="Harris S."/>
            <person name="Eisen J.A."/>
            <person name="Holcombe L.J."/>
            <person name="O'Flynn C."/>
        </authorList>
    </citation>
    <scope>NUCLEOTIDE SEQUENCE [LARGE SCALE GENOMIC DNA]</scope>
    <source>
        <strain evidence="8 9">OH5050</strain>
    </source>
</reference>
<dbReference type="Proteomes" id="UP000271272">
    <property type="component" value="Unassembled WGS sequence"/>
</dbReference>
<dbReference type="AlphaFoldDB" id="A0A3P1V7Y6"/>
<evidence type="ECO:0000256" key="4">
    <source>
        <dbReference type="ARBA" id="ARBA00022692"/>
    </source>
</evidence>
<dbReference type="OrthoDB" id="9766798at2"/>
<dbReference type="Pfam" id="PF03601">
    <property type="entry name" value="Cons_hypoth698"/>
    <property type="match status" value="1"/>
</dbReference>
<feature type="transmembrane region" description="Helical" evidence="7">
    <location>
        <begin position="32"/>
        <end position="48"/>
    </location>
</feature>
<name>A0A3P1V7Y6_9ACTO</name>
<dbReference type="PANTHER" id="PTHR30106:SF2">
    <property type="entry name" value="UPF0324 INNER MEMBRANE PROTEIN YEIH"/>
    <property type="match status" value="1"/>
</dbReference>
<feature type="transmembrane region" description="Helical" evidence="7">
    <location>
        <begin position="69"/>
        <end position="87"/>
    </location>
</feature>
<dbReference type="EMBL" id="RQZC01000003">
    <property type="protein sequence ID" value="RRD30241.1"/>
    <property type="molecule type" value="Genomic_DNA"/>
</dbReference>
<proteinExistence type="inferred from homology"/>
<evidence type="ECO:0000256" key="6">
    <source>
        <dbReference type="ARBA" id="ARBA00023136"/>
    </source>
</evidence>
<dbReference type="PANTHER" id="PTHR30106">
    <property type="entry name" value="INNER MEMBRANE PROTEIN YEIH-RELATED"/>
    <property type="match status" value="1"/>
</dbReference>
<evidence type="ECO:0000256" key="1">
    <source>
        <dbReference type="ARBA" id="ARBA00004651"/>
    </source>
</evidence>
<evidence type="ECO:0000256" key="7">
    <source>
        <dbReference type="SAM" id="Phobius"/>
    </source>
</evidence>
<comment type="similarity">
    <text evidence="2">Belongs to the UPF0324 family.</text>
</comment>
<keyword evidence="6 7" id="KW-0472">Membrane</keyword>
<evidence type="ECO:0000313" key="9">
    <source>
        <dbReference type="Proteomes" id="UP000271272"/>
    </source>
</evidence>
<feature type="transmembrane region" description="Helical" evidence="7">
    <location>
        <begin position="93"/>
        <end position="111"/>
    </location>
</feature>
<protein>
    <submittedName>
        <fullName evidence="8">Putative sulfate exporter family transporter</fullName>
    </submittedName>
</protein>
<evidence type="ECO:0000256" key="5">
    <source>
        <dbReference type="ARBA" id="ARBA00022989"/>
    </source>
</evidence>
<keyword evidence="4 7" id="KW-0812">Transmembrane</keyword>
<evidence type="ECO:0000256" key="2">
    <source>
        <dbReference type="ARBA" id="ARBA00007977"/>
    </source>
</evidence>
<feature type="transmembrane region" description="Helical" evidence="7">
    <location>
        <begin position="164"/>
        <end position="186"/>
    </location>
</feature>
<feature type="transmembrane region" description="Helical" evidence="7">
    <location>
        <begin position="280"/>
        <end position="303"/>
    </location>
</feature>
<accession>A0A3P1V7Y6</accession>
<keyword evidence="3" id="KW-1003">Cell membrane</keyword>
<evidence type="ECO:0000313" key="8">
    <source>
        <dbReference type="EMBL" id="RRD30241.1"/>
    </source>
</evidence>
<dbReference type="InterPro" id="IPR018383">
    <property type="entry name" value="UPF0324_pro"/>
</dbReference>
<keyword evidence="5 7" id="KW-1133">Transmembrane helix</keyword>
<sequence>MVGVRNRATALLPGLVLCAAVALVSTLISRQVPLLSAMLLAIVAGMALRNTGLIPASAEAGIALSGRTLLRLGVVLLGLRLSIGAVLALGWGAVAVIALTVATVFLGTLGLGRLMGVARATCLLTATGTAICGAAAVAGMSAVVHPGPGARRDEVEQAATTAVATVTLFGTLAVLLAPLAVGALGLPAVPAGVWVGASVHEVGQVTAAAGAISGEVLDAAVVAKLGRVVLLAPLVALVGLVEGRRARREEQRRVERSEVGAVLEGAAVPHPSRTAPVVPLFVLGFLAAVMLRSAAGGVIPPWLLAGADAVSGLLLTMAMCAMGAGVDLRRLARTGLPALGLGAGAAAIAAVVSLVGVLVMVG</sequence>
<keyword evidence="9" id="KW-1185">Reference proteome</keyword>
<feature type="transmembrane region" description="Helical" evidence="7">
    <location>
        <begin position="338"/>
        <end position="361"/>
    </location>
</feature>
<gene>
    <name evidence="8" type="ORF">EII10_03460</name>
</gene>
<comment type="caution">
    <text evidence="8">The sequence shown here is derived from an EMBL/GenBank/DDBJ whole genome shotgun (WGS) entry which is preliminary data.</text>
</comment>
<comment type="subcellular location">
    <subcellularLocation>
        <location evidence="1">Cell membrane</location>
        <topology evidence="1">Multi-pass membrane protein</topology>
    </subcellularLocation>
</comment>
<dbReference type="GO" id="GO:0005886">
    <property type="term" value="C:plasma membrane"/>
    <property type="evidence" value="ECO:0007669"/>
    <property type="project" value="UniProtKB-SubCell"/>
</dbReference>
<evidence type="ECO:0000256" key="3">
    <source>
        <dbReference type="ARBA" id="ARBA00022475"/>
    </source>
</evidence>
<feature type="transmembrane region" description="Helical" evidence="7">
    <location>
        <begin position="309"/>
        <end position="326"/>
    </location>
</feature>
<organism evidence="8 9">
    <name type="scientific">Actinomyces bowdenii</name>
    <dbReference type="NCBI Taxonomy" id="131109"/>
    <lineage>
        <taxon>Bacteria</taxon>
        <taxon>Bacillati</taxon>
        <taxon>Actinomycetota</taxon>
        <taxon>Actinomycetes</taxon>
        <taxon>Actinomycetales</taxon>
        <taxon>Actinomycetaceae</taxon>
        <taxon>Actinomyces</taxon>
    </lineage>
</organism>